<dbReference type="AlphaFoldDB" id="A0A835V294"/>
<keyword evidence="2" id="KW-1185">Reference proteome</keyword>
<reference evidence="1 2" key="1">
    <citation type="journal article" date="2020" name="Nat. Food">
        <title>A phased Vanilla planifolia genome enables genetic improvement of flavour and production.</title>
        <authorList>
            <person name="Hasing T."/>
            <person name="Tang H."/>
            <person name="Brym M."/>
            <person name="Khazi F."/>
            <person name="Huang T."/>
            <person name="Chambers A.H."/>
        </authorList>
    </citation>
    <scope>NUCLEOTIDE SEQUENCE [LARGE SCALE GENOMIC DNA]</scope>
    <source>
        <tissue evidence="1">Leaf</tissue>
    </source>
</reference>
<protein>
    <submittedName>
        <fullName evidence="1">Uncharacterized protein</fullName>
    </submittedName>
</protein>
<evidence type="ECO:0000313" key="2">
    <source>
        <dbReference type="Proteomes" id="UP000636800"/>
    </source>
</evidence>
<evidence type="ECO:0000313" key="1">
    <source>
        <dbReference type="EMBL" id="KAG0481060.1"/>
    </source>
</evidence>
<dbReference type="OrthoDB" id="640311at2759"/>
<gene>
    <name evidence="1" type="ORF">HPP92_011918</name>
</gene>
<dbReference type="Proteomes" id="UP000636800">
    <property type="component" value="Chromosome 5"/>
</dbReference>
<comment type="caution">
    <text evidence="1">The sequence shown here is derived from an EMBL/GenBank/DDBJ whole genome shotgun (WGS) entry which is preliminary data.</text>
</comment>
<accession>A0A835V294</accession>
<name>A0A835V294_VANPL</name>
<organism evidence="1 2">
    <name type="scientific">Vanilla planifolia</name>
    <name type="common">Vanilla</name>
    <dbReference type="NCBI Taxonomy" id="51239"/>
    <lineage>
        <taxon>Eukaryota</taxon>
        <taxon>Viridiplantae</taxon>
        <taxon>Streptophyta</taxon>
        <taxon>Embryophyta</taxon>
        <taxon>Tracheophyta</taxon>
        <taxon>Spermatophyta</taxon>
        <taxon>Magnoliopsida</taxon>
        <taxon>Liliopsida</taxon>
        <taxon>Asparagales</taxon>
        <taxon>Orchidaceae</taxon>
        <taxon>Vanilloideae</taxon>
        <taxon>Vanilleae</taxon>
        <taxon>Vanilla</taxon>
    </lineage>
</organism>
<dbReference type="EMBL" id="JADCNL010000005">
    <property type="protein sequence ID" value="KAG0481060.1"/>
    <property type="molecule type" value="Genomic_DNA"/>
</dbReference>
<proteinExistence type="predicted"/>
<sequence>MPTLTLVLERDAEELLMPAGERAMRAMGRWRNAPKGRAAICAESKRCVEAVLGKMMKVKDEGKLAAVALLWELVLAAGCGTDGRRGSRGRI</sequence>